<keyword evidence="5" id="KW-0472">Membrane</keyword>
<dbReference type="GO" id="GO:0005794">
    <property type="term" value="C:Golgi apparatus"/>
    <property type="evidence" value="ECO:0007669"/>
    <property type="project" value="TreeGrafter"/>
</dbReference>
<protein>
    <recommendedName>
        <fullName evidence="7">GRIP domain-containing protein</fullName>
    </recommendedName>
</protein>
<dbReference type="Pfam" id="PF01465">
    <property type="entry name" value="GRIP"/>
    <property type="match status" value="1"/>
</dbReference>
<organism evidence="8 9">
    <name type="scientific">Botryobasidium botryosum (strain FD-172 SS1)</name>
    <dbReference type="NCBI Taxonomy" id="930990"/>
    <lineage>
        <taxon>Eukaryota</taxon>
        <taxon>Fungi</taxon>
        <taxon>Dikarya</taxon>
        <taxon>Basidiomycota</taxon>
        <taxon>Agaricomycotina</taxon>
        <taxon>Agaricomycetes</taxon>
        <taxon>Cantharellales</taxon>
        <taxon>Botryobasidiaceae</taxon>
        <taxon>Botryobasidium</taxon>
    </lineage>
</organism>
<dbReference type="AlphaFoldDB" id="A0A067M742"/>
<evidence type="ECO:0000256" key="5">
    <source>
        <dbReference type="ARBA" id="ARBA00023136"/>
    </source>
</evidence>
<dbReference type="InterPro" id="IPR000237">
    <property type="entry name" value="GRIP_dom"/>
</dbReference>
<feature type="region of interest" description="Disordered" evidence="6">
    <location>
        <begin position="455"/>
        <end position="498"/>
    </location>
</feature>
<evidence type="ECO:0000259" key="7">
    <source>
        <dbReference type="PROSITE" id="PS50913"/>
    </source>
</evidence>
<dbReference type="InterPro" id="IPR051952">
    <property type="entry name" value="Golgi-autophagy_related"/>
</dbReference>
<keyword evidence="4" id="KW-0175">Coiled coil</keyword>
<keyword evidence="3" id="KW-0963">Cytoplasm</keyword>
<feature type="region of interest" description="Disordered" evidence="6">
    <location>
        <begin position="1"/>
        <end position="21"/>
    </location>
</feature>
<dbReference type="STRING" id="930990.A0A067M742"/>
<dbReference type="EMBL" id="KL198057">
    <property type="protein sequence ID" value="KDQ11608.1"/>
    <property type="molecule type" value="Genomic_DNA"/>
</dbReference>
<reference evidence="9" key="1">
    <citation type="journal article" date="2014" name="Proc. Natl. Acad. Sci. U.S.A.">
        <title>Extensive sampling of basidiomycete genomes demonstrates inadequacy of the white-rot/brown-rot paradigm for wood decay fungi.</title>
        <authorList>
            <person name="Riley R."/>
            <person name="Salamov A.A."/>
            <person name="Brown D.W."/>
            <person name="Nagy L.G."/>
            <person name="Floudas D."/>
            <person name="Held B.W."/>
            <person name="Levasseur A."/>
            <person name="Lombard V."/>
            <person name="Morin E."/>
            <person name="Otillar R."/>
            <person name="Lindquist E.A."/>
            <person name="Sun H."/>
            <person name="LaButti K.M."/>
            <person name="Schmutz J."/>
            <person name="Jabbour D."/>
            <person name="Luo H."/>
            <person name="Baker S.E."/>
            <person name="Pisabarro A.G."/>
            <person name="Walton J.D."/>
            <person name="Blanchette R.A."/>
            <person name="Henrissat B."/>
            <person name="Martin F."/>
            <person name="Cullen D."/>
            <person name="Hibbett D.S."/>
            <person name="Grigoriev I.V."/>
        </authorList>
    </citation>
    <scope>NUCLEOTIDE SEQUENCE [LARGE SCALE GENOMIC DNA]</scope>
    <source>
        <strain evidence="9">FD-172 SS1</strain>
    </source>
</reference>
<dbReference type="InParanoid" id="A0A067M742"/>
<feature type="compositionally biased region" description="Basic and acidic residues" evidence="6">
    <location>
        <begin position="377"/>
        <end position="397"/>
    </location>
</feature>
<keyword evidence="9" id="KW-1185">Reference proteome</keyword>
<evidence type="ECO:0000313" key="9">
    <source>
        <dbReference type="Proteomes" id="UP000027195"/>
    </source>
</evidence>
<evidence type="ECO:0000256" key="1">
    <source>
        <dbReference type="ARBA" id="ARBA00004184"/>
    </source>
</evidence>
<evidence type="ECO:0000256" key="2">
    <source>
        <dbReference type="ARBA" id="ARBA00004496"/>
    </source>
</evidence>
<proteinExistence type="predicted"/>
<dbReference type="SMART" id="SM00755">
    <property type="entry name" value="Grip"/>
    <property type="match status" value="1"/>
</dbReference>
<dbReference type="HOGENOM" id="CLU_007533_1_0_1"/>
<evidence type="ECO:0000256" key="3">
    <source>
        <dbReference type="ARBA" id="ARBA00022490"/>
    </source>
</evidence>
<evidence type="ECO:0000256" key="6">
    <source>
        <dbReference type="SAM" id="MobiDB-lite"/>
    </source>
</evidence>
<sequence>MEELRDTHRLESRSQSDQIDKLRSQFAETEALLAAATASVARVEEESAKHKAETETLKTEVERAKAVGKEEEEKRVKAISLLKTVRTKLVKAEKDRDEAARERDAAKEEGVRERERGLAEKARLEGEVERARAERDKEVAALKAQFEKELAEVRDKFEKESAARKSQFELDAITSKAAYTKELNAKTARIAQLEASVRNMSQEKDSMFDQLQMRQAELESSQSHLESLQNQTMELQYQLREAADRTAVLSDELSEAQRQAETNGGLGGGVSHAEVARLISDAESKYEARLAELRTKIRVLERERVEAEEEWSKGLHSRSKEVERLRRELKEKEGEWKEEMRSAERRDEKVRELERALVRKDEEKERDRAERDSIRADLERAKEAEAAARQEREESESRISLLERQLEELKTRDVQLRANNKASIILLYHTIRDELRKLQSSAALLERQRNPGVGFWSNTSRANVSNPSSPPPDGPGVFSSPTSPRPSSPALSEQAGSIRHEEEVNLEYLRNVIMQFLEHKEMRPNLVRVLSVILRFTPQETRRLAAKV</sequence>
<comment type="subcellular location">
    <subcellularLocation>
        <location evidence="2">Cytoplasm</location>
    </subcellularLocation>
    <subcellularLocation>
        <location evidence="1">Endomembrane system</location>
        <topology evidence="1">Peripheral membrane protein</topology>
    </subcellularLocation>
</comment>
<feature type="region of interest" description="Disordered" evidence="6">
    <location>
        <begin position="93"/>
        <end position="121"/>
    </location>
</feature>
<name>A0A067M742_BOTB1</name>
<accession>A0A067M742</accession>
<gene>
    <name evidence="8" type="ORF">BOTBODRAFT_114193</name>
</gene>
<dbReference type="PANTHER" id="PTHR23157">
    <property type="entry name" value="GRIP AND COILED-COIL DOMAIN-CONTAINING PROTEIN 1"/>
    <property type="match status" value="1"/>
</dbReference>
<feature type="domain" description="GRIP" evidence="7">
    <location>
        <begin position="499"/>
        <end position="547"/>
    </location>
</feature>
<dbReference type="OrthoDB" id="1926336at2759"/>
<dbReference type="PROSITE" id="PS50913">
    <property type="entry name" value="GRIP"/>
    <property type="match status" value="1"/>
</dbReference>
<evidence type="ECO:0000256" key="4">
    <source>
        <dbReference type="ARBA" id="ARBA00023054"/>
    </source>
</evidence>
<dbReference type="PANTHER" id="PTHR23157:SF25">
    <property type="entry name" value="GRIP AND COILED-COIL DOMAIN-CONTAINING PROTEIN 1"/>
    <property type="match status" value="1"/>
</dbReference>
<evidence type="ECO:0000313" key="8">
    <source>
        <dbReference type="EMBL" id="KDQ11608.1"/>
    </source>
</evidence>
<dbReference type="Gene3D" id="1.10.220.60">
    <property type="entry name" value="GRIP domain"/>
    <property type="match status" value="1"/>
</dbReference>
<feature type="region of interest" description="Disordered" evidence="6">
    <location>
        <begin position="377"/>
        <end position="398"/>
    </location>
</feature>
<dbReference type="Proteomes" id="UP000027195">
    <property type="component" value="Unassembled WGS sequence"/>
</dbReference>